<name>A0ABS9AST9_9GAMM</name>
<dbReference type="Pfam" id="PF01425">
    <property type="entry name" value="Amidase"/>
    <property type="match status" value="1"/>
</dbReference>
<evidence type="ECO:0000313" key="3">
    <source>
        <dbReference type="EMBL" id="MCE8024697.1"/>
    </source>
</evidence>
<dbReference type="Gene3D" id="3.90.1300.10">
    <property type="entry name" value="Amidase signature (AS) domain"/>
    <property type="match status" value="1"/>
</dbReference>
<evidence type="ECO:0000256" key="1">
    <source>
        <dbReference type="SAM" id="MobiDB-lite"/>
    </source>
</evidence>
<feature type="domain" description="Amidase" evidence="2">
    <location>
        <begin position="27"/>
        <end position="451"/>
    </location>
</feature>
<dbReference type="InterPro" id="IPR036928">
    <property type="entry name" value="AS_sf"/>
</dbReference>
<dbReference type="SUPFAM" id="SSF75304">
    <property type="entry name" value="Amidase signature (AS) enzymes"/>
    <property type="match status" value="1"/>
</dbReference>
<feature type="region of interest" description="Disordered" evidence="1">
    <location>
        <begin position="467"/>
        <end position="507"/>
    </location>
</feature>
<evidence type="ECO:0000259" key="2">
    <source>
        <dbReference type="Pfam" id="PF01425"/>
    </source>
</evidence>
<proteinExistence type="predicted"/>
<evidence type="ECO:0000313" key="4">
    <source>
        <dbReference type="Proteomes" id="UP001320272"/>
    </source>
</evidence>
<dbReference type="Proteomes" id="UP001320272">
    <property type="component" value="Unassembled WGS sequence"/>
</dbReference>
<accession>A0ABS9AST9</accession>
<dbReference type="PANTHER" id="PTHR11895">
    <property type="entry name" value="TRANSAMIDASE"/>
    <property type="match status" value="1"/>
</dbReference>
<organism evidence="3 4">
    <name type="scientific">Billgrantia aerodenitrificans</name>
    <dbReference type="NCBI Taxonomy" id="2733483"/>
    <lineage>
        <taxon>Bacteria</taxon>
        <taxon>Pseudomonadati</taxon>
        <taxon>Pseudomonadota</taxon>
        <taxon>Gammaproteobacteria</taxon>
        <taxon>Oceanospirillales</taxon>
        <taxon>Halomonadaceae</taxon>
        <taxon>Billgrantia</taxon>
    </lineage>
</organism>
<dbReference type="RefSeq" id="WP_234254017.1">
    <property type="nucleotide sequence ID" value="NZ_JABFTV010000005.1"/>
</dbReference>
<dbReference type="EMBL" id="JABFTV010000005">
    <property type="protein sequence ID" value="MCE8024697.1"/>
    <property type="molecule type" value="Genomic_DNA"/>
</dbReference>
<sequence length="507" mass="54504">MSSDNLTSASASELMRLMGLGEVSPIELLASCIERIERLNPAVNAVTATCYERARAEAREAEHRLRRGDNVGPLHGLPIGIKDLQETQGLLTTYGSPRFRDHVPSADHPLVASLRRAGAIVVGKTNVPEMGAGANTRNPVWGATGNPFNPMLNAGGSSGGSAVALALDMLPLCTGSDTGGSLRIPAALCGIVGFRPSPNLVPHATRPLGWSSISLLGPMARNVDDLCLLLRAMIGYDSRDPLSTSNDSAPFGTFDPPQLRSLRVGYTEDFGVCAVDNDIRKVFRERMAAIAPLFGECRPLDFDLGEADQCFDVVRAESFVAAFHDDYRRNPELLAPSVKANYELGASMSLADRAWAHAEQTRIFRSFQRTLADVDVVLAPVTPVTPFSWQQAYAERIDGIPLATYYRWLALTYVVTLANNPALSMPCGLDHAGMPFGMQVIGQFRGDAQLLQAARAIEQAFESLQATRRPKPDLARLSEPTPELKSIVTSPPGSDDGHSATSASVPV</sequence>
<keyword evidence="4" id="KW-1185">Reference proteome</keyword>
<reference evidence="3 4" key="1">
    <citation type="journal article" date="2021" name="Front. Microbiol.">
        <title>Aerobic Denitrification and Heterotrophic Sulfur Oxidation in the Genus Halomonas Revealed by Six Novel Species Characterizations and Genome-Based Analysis.</title>
        <authorList>
            <person name="Wang L."/>
            <person name="Shao Z."/>
        </authorList>
    </citation>
    <scope>NUCLEOTIDE SEQUENCE [LARGE SCALE GENOMIC DNA]</scope>
    <source>
        <strain evidence="3 4">MCCC 1A11058</strain>
    </source>
</reference>
<protein>
    <submittedName>
        <fullName evidence="3">Amidase</fullName>
    </submittedName>
</protein>
<dbReference type="InterPro" id="IPR000120">
    <property type="entry name" value="Amidase"/>
</dbReference>
<dbReference type="PANTHER" id="PTHR11895:SF76">
    <property type="entry name" value="INDOLEACETAMIDE HYDROLASE"/>
    <property type="match status" value="1"/>
</dbReference>
<gene>
    <name evidence="3" type="ORF">HOP59_11195</name>
</gene>
<dbReference type="InterPro" id="IPR023631">
    <property type="entry name" value="Amidase_dom"/>
</dbReference>
<comment type="caution">
    <text evidence="3">The sequence shown here is derived from an EMBL/GenBank/DDBJ whole genome shotgun (WGS) entry which is preliminary data.</text>
</comment>